<dbReference type="PROSITE" id="PS50089">
    <property type="entry name" value="ZF_RING_2"/>
    <property type="match status" value="2"/>
</dbReference>
<organism evidence="4 5">
    <name type="scientific">Polarella glacialis</name>
    <name type="common">Dinoflagellate</name>
    <dbReference type="NCBI Taxonomy" id="89957"/>
    <lineage>
        <taxon>Eukaryota</taxon>
        <taxon>Sar</taxon>
        <taxon>Alveolata</taxon>
        <taxon>Dinophyceae</taxon>
        <taxon>Suessiales</taxon>
        <taxon>Suessiaceae</taxon>
        <taxon>Polarella</taxon>
    </lineage>
</organism>
<keyword evidence="1" id="KW-0479">Metal-binding</keyword>
<dbReference type="GO" id="GO:0061630">
    <property type="term" value="F:ubiquitin protein ligase activity"/>
    <property type="evidence" value="ECO:0007669"/>
    <property type="project" value="TreeGrafter"/>
</dbReference>
<feature type="transmembrane region" description="Helical" evidence="2">
    <location>
        <begin position="125"/>
        <end position="146"/>
    </location>
</feature>
<feature type="transmembrane region" description="Helical" evidence="2">
    <location>
        <begin position="166"/>
        <end position="190"/>
    </location>
</feature>
<gene>
    <name evidence="4" type="ORF">PGLA2088_LOCUS19188</name>
</gene>
<keyword evidence="1" id="KW-0863">Zinc-finger</keyword>
<evidence type="ECO:0000313" key="5">
    <source>
        <dbReference type="Proteomes" id="UP000626109"/>
    </source>
</evidence>
<sequence>MSQNISYEANSNCSWEIWPASWESGGILRLELRMISIRTENDTVQVFALDRQQRSNPDPFSIPLPNYSILSVSCPSYKRISGWASRCEDGVSSATINATSPVMIVFQSFGGQPLINSFGAWYLHWLYIPPVFTSTSSTTSLVATIIPSREFSGMSRGFTGELPISWFIFILFPVVLLCIVVLGIGVLVGLRRRGIVIIGIRFEQPVAVSMLRPEAPLEAPVDTLSVLNAMPGCRPRIIGCPEVPEGGTSSEFLAQFSEQQQKQRALAQEEGEAHSDLFGVCSVCLTDFCRGDVFRQLPCGHDFHKTCIDTWLGRKGSYARQLTFQSDVLLPKRWVTLRSRGRPKLQWVDTVFGHALKAVGGLESQLEHFRLGEPEDFIFQSSPAQDSIALSGRELRPHVSFFPARLKRCSSHPSLESTSSLQVEVSGPGAALVSDLCQQRLQEVADQFLLPFSLTIGLFALLTFGLACCELVRLLGPVPYGFNAALISGLIGTMPCWLGLLCGGSTGFRHLASTESVGFRHLASTESVGAEPLAEKAQQKLCQLLVLQVADQAPCAICLMGVELDNPYHLLPCGHGFHSECIAQWWFHSRGGTAGCPVCRRPLPEGVWPRVRRLQE</sequence>
<dbReference type="Pfam" id="PF13639">
    <property type="entry name" value="zf-RING_2"/>
    <property type="match status" value="2"/>
</dbReference>
<dbReference type="SMART" id="SM00184">
    <property type="entry name" value="RING"/>
    <property type="match status" value="2"/>
</dbReference>
<dbReference type="PANTHER" id="PTHR22765">
    <property type="entry name" value="RING FINGER AND PROTEASE ASSOCIATED DOMAIN-CONTAINING"/>
    <property type="match status" value="1"/>
</dbReference>
<comment type="caution">
    <text evidence="4">The sequence shown here is derived from an EMBL/GenBank/DDBJ whole genome shotgun (WGS) entry which is preliminary data.</text>
</comment>
<dbReference type="SUPFAM" id="SSF57850">
    <property type="entry name" value="RING/U-box"/>
    <property type="match status" value="2"/>
</dbReference>
<keyword evidence="2" id="KW-1133">Transmembrane helix</keyword>
<feature type="transmembrane region" description="Helical" evidence="2">
    <location>
        <begin position="480"/>
        <end position="501"/>
    </location>
</feature>
<dbReference type="InterPro" id="IPR013083">
    <property type="entry name" value="Znf_RING/FYVE/PHD"/>
</dbReference>
<dbReference type="GO" id="GO:0006511">
    <property type="term" value="P:ubiquitin-dependent protein catabolic process"/>
    <property type="evidence" value="ECO:0007669"/>
    <property type="project" value="TreeGrafter"/>
</dbReference>
<dbReference type="EMBL" id="CAJNNW010024957">
    <property type="protein sequence ID" value="CAE8674944.1"/>
    <property type="molecule type" value="Genomic_DNA"/>
</dbReference>
<dbReference type="Gene3D" id="3.30.40.10">
    <property type="entry name" value="Zinc/RING finger domain, C3HC4 (zinc finger)"/>
    <property type="match status" value="2"/>
</dbReference>
<evidence type="ECO:0000256" key="1">
    <source>
        <dbReference type="PROSITE-ProRule" id="PRU00175"/>
    </source>
</evidence>
<dbReference type="CDD" id="cd16448">
    <property type="entry name" value="RING-H2"/>
    <property type="match status" value="1"/>
</dbReference>
<dbReference type="InterPro" id="IPR051826">
    <property type="entry name" value="E3_ubiquitin-ligase_domain"/>
</dbReference>
<reference evidence="4" key="1">
    <citation type="submission" date="2021-02" db="EMBL/GenBank/DDBJ databases">
        <authorList>
            <person name="Dougan E. K."/>
            <person name="Rhodes N."/>
            <person name="Thang M."/>
            <person name="Chan C."/>
        </authorList>
    </citation>
    <scope>NUCLEOTIDE SEQUENCE</scope>
</reference>
<evidence type="ECO:0000313" key="4">
    <source>
        <dbReference type="EMBL" id="CAE8674944.1"/>
    </source>
</evidence>
<dbReference type="PANTHER" id="PTHR22765:SF434">
    <property type="entry name" value="GB|AAD18119.1-RELATED"/>
    <property type="match status" value="1"/>
</dbReference>
<feature type="transmembrane region" description="Helical" evidence="2">
    <location>
        <begin position="448"/>
        <end position="474"/>
    </location>
</feature>
<accession>A0A813JF07</accession>
<dbReference type="AlphaFoldDB" id="A0A813JF07"/>
<dbReference type="Proteomes" id="UP000626109">
    <property type="component" value="Unassembled WGS sequence"/>
</dbReference>
<protein>
    <recommendedName>
        <fullName evidence="3">RING-type domain-containing protein</fullName>
    </recommendedName>
</protein>
<feature type="domain" description="RING-type" evidence="3">
    <location>
        <begin position="281"/>
        <end position="311"/>
    </location>
</feature>
<feature type="domain" description="RING-type" evidence="3">
    <location>
        <begin position="555"/>
        <end position="600"/>
    </location>
</feature>
<evidence type="ECO:0000259" key="3">
    <source>
        <dbReference type="PROSITE" id="PS50089"/>
    </source>
</evidence>
<name>A0A813JF07_POLGL</name>
<evidence type="ECO:0000256" key="2">
    <source>
        <dbReference type="SAM" id="Phobius"/>
    </source>
</evidence>
<keyword evidence="2" id="KW-0472">Membrane</keyword>
<dbReference type="InterPro" id="IPR001841">
    <property type="entry name" value="Znf_RING"/>
</dbReference>
<proteinExistence type="predicted"/>
<dbReference type="GO" id="GO:0008270">
    <property type="term" value="F:zinc ion binding"/>
    <property type="evidence" value="ECO:0007669"/>
    <property type="project" value="UniProtKB-KW"/>
</dbReference>
<keyword evidence="1" id="KW-0862">Zinc</keyword>
<keyword evidence="2" id="KW-0812">Transmembrane</keyword>